<dbReference type="Proteomes" id="UP000028582">
    <property type="component" value="Unassembled WGS sequence"/>
</dbReference>
<organism evidence="2 3">
    <name type="scientific">Phytophthora nicotianae P1976</name>
    <dbReference type="NCBI Taxonomy" id="1317066"/>
    <lineage>
        <taxon>Eukaryota</taxon>
        <taxon>Sar</taxon>
        <taxon>Stramenopiles</taxon>
        <taxon>Oomycota</taxon>
        <taxon>Peronosporomycetes</taxon>
        <taxon>Peronosporales</taxon>
        <taxon>Peronosporaceae</taxon>
        <taxon>Phytophthora</taxon>
    </lineage>
</organism>
<name>A0A081AKL7_PHYNI</name>
<evidence type="ECO:0000313" key="3">
    <source>
        <dbReference type="Proteomes" id="UP000028582"/>
    </source>
</evidence>
<evidence type="ECO:0000256" key="1">
    <source>
        <dbReference type="SAM" id="Phobius"/>
    </source>
</evidence>
<sequence>MSAKSPEVVDGMIDDSLLGILIILLVVMLSTGYVYVQQLRQGDAPQRGNAAANLARMAPSTGAALASAPERAAISTAGLTDRQLRLHFTLPMRNGARTVTISGDALLKTENPEALAWTNDEVPALLADLSHVCDVHLLFMVKDAKDAQSMQRIREFVATHPDLKSNDSTTGGIKAHKILFCTTSIGKIAFVRQIEPHVHVEVDAGVVRDLERHVPRIVHIPTSPEQAMTPTVPNVIHVGDSFAGYFSLISSKERL</sequence>
<dbReference type="GO" id="GO:0007031">
    <property type="term" value="P:peroxisome organization"/>
    <property type="evidence" value="ECO:0007669"/>
    <property type="project" value="InterPro"/>
</dbReference>
<gene>
    <name evidence="2" type="ORF">F444_05873</name>
</gene>
<protein>
    <recommendedName>
        <fullName evidence="4">Peroxisome biogenesis protein 22</fullName>
    </recommendedName>
</protein>
<dbReference type="EMBL" id="ANJA01001095">
    <property type="protein sequence ID" value="ETO79427.1"/>
    <property type="molecule type" value="Genomic_DNA"/>
</dbReference>
<evidence type="ECO:0008006" key="4">
    <source>
        <dbReference type="Google" id="ProtNLM"/>
    </source>
</evidence>
<dbReference type="AlphaFoldDB" id="A0A081AKL7"/>
<reference evidence="2 3" key="1">
    <citation type="submission" date="2013-11" db="EMBL/GenBank/DDBJ databases">
        <title>The Genome Sequence of Phytophthora parasitica P1976.</title>
        <authorList>
            <consortium name="The Broad Institute Genomics Platform"/>
            <person name="Russ C."/>
            <person name="Tyler B."/>
            <person name="Panabieres F."/>
            <person name="Shan W."/>
            <person name="Tripathy S."/>
            <person name="Grunwald N."/>
            <person name="Machado M."/>
            <person name="Johnson C.S."/>
            <person name="Walker B."/>
            <person name="Young S."/>
            <person name="Zeng Q."/>
            <person name="Gargeya S."/>
            <person name="Fitzgerald M."/>
            <person name="Haas B."/>
            <person name="Abouelleil A."/>
            <person name="Allen A.W."/>
            <person name="Alvarado L."/>
            <person name="Arachchi H.M."/>
            <person name="Berlin A.M."/>
            <person name="Chapman S.B."/>
            <person name="Gainer-Dewar J."/>
            <person name="Goldberg J."/>
            <person name="Griggs A."/>
            <person name="Gujja S."/>
            <person name="Hansen M."/>
            <person name="Howarth C."/>
            <person name="Imamovic A."/>
            <person name="Ireland A."/>
            <person name="Larimer J."/>
            <person name="McCowan C."/>
            <person name="Murphy C."/>
            <person name="Pearson M."/>
            <person name="Poon T.W."/>
            <person name="Priest M."/>
            <person name="Roberts A."/>
            <person name="Saif S."/>
            <person name="Shea T."/>
            <person name="Sisk P."/>
            <person name="Sykes S."/>
            <person name="Wortman J."/>
            <person name="Nusbaum C."/>
            <person name="Birren B."/>
        </authorList>
    </citation>
    <scope>NUCLEOTIDE SEQUENCE [LARGE SCALE GENOMIC DNA]</scope>
    <source>
        <strain evidence="2 3">P1976</strain>
    </source>
</reference>
<feature type="transmembrane region" description="Helical" evidence="1">
    <location>
        <begin position="16"/>
        <end position="36"/>
    </location>
</feature>
<evidence type="ECO:0000313" key="2">
    <source>
        <dbReference type="EMBL" id="ETO79428.1"/>
    </source>
</evidence>
<dbReference type="Pfam" id="PF22978">
    <property type="entry name" value="HAD_Pex22"/>
    <property type="match status" value="1"/>
</dbReference>
<dbReference type="OrthoDB" id="77656at2759"/>
<proteinExistence type="predicted"/>
<keyword evidence="1" id="KW-0812">Transmembrane</keyword>
<dbReference type="InterPro" id="IPR037485">
    <property type="entry name" value="PEX22"/>
</dbReference>
<accession>A0A081AKL7</accession>
<keyword evidence="1" id="KW-0472">Membrane</keyword>
<dbReference type="PANTHER" id="PTHR34126">
    <property type="entry name" value="PEROXISOME BIOGENESIS PROTEIN 22"/>
    <property type="match status" value="1"/>
</dbReference>
<dbReference type="EMBL" id="ANJA01001095">
    <property type="protein sequence ID" value="ETO79428.1"/>
    <property type="molecule type" value="Genomic_DNA"/>
</dbReference>
<dbReference type="PANTHER" id="PTHR34126:SF1">
    <property type="entry name" value="PEROXISOME BIOGENESIS PROTEIN 22"/>
    <property type="match status" value="1"/>
</dbReference>
<keyword evidence="1" id="KW-1133">Transmembrane helix</keyword>
<comment type="caution">
    <text evidence="2">The sequence shown here is derived from an EMBL/GenBank/DDBJ whole genome shotgun (WGS) entry which is preliminary data.</text>
</comment>